<sequence>MTSSAIPPQIDLAFLNPLIEEVGIQKAIPAISKNANLIKKIEAITRLVQTEHKLVLGDARDLSSIDDESVHLIVTSPPYWSLKKYHESDGQLGNIQDYEAFLPELDKVWAECYRILAKGGRLIVVVGDVCLSRKEAGRHLVMPLHASIIESCRRIGFDNLSPIIWHKIANATFEVSNGGGGILGKPFEPNGVIKNDIEFILMQRKPGAYRKPDTEKRLLSTISQENHKLWFRQIWTDIPGASTQDHPAPYPVELSTRLIRMFSFVGDTVLDPFVGTGTTMLSAAATGRNSIGIEIDPRYLEYAYQRLRKQGIMIETPQTVKKYQQTLSGDFPYR</sequence>
<evidence type="ECO:0000256" key="6">
    <source>
        <dbReference type="ARBA" id="ARBA00023125"/>
    </source>
</evidence>
<dbReference type="InterPro" id="IPR017985">
    <property type="entry name" value="MeTrfase_CN4_CS"/>
</dbReference>
<keyword evidence="11" id="KW-1185">Reference proteome</keyword>
<feature type="domain" description="DNA methylase N-4/N-6" evidence="9">
    <location>
        <begin position="70"/>
        <end position="304"/>
    </location>
</feature>
<organism evidence="10 11">
    <name type="scientific">Methanoregula boonei (strain DSM 21154 / JCM 14090 / 6A8)</name>
    <dbReference type="NCBI Taxonomy" id="456442"/>
    <lineage>
        <taxon>Archaea</taxon>
        <taxon>Methanobacteriati</taxon>
        <taxon>Methanobacteriota</taxon>
        <taxon>Stenosarchaea group</taxon>
        <taxon>Methanomicrobia</taxon>
        <taxon>Methanomicrobiales</taxon>
        <taxon>Methanoregulaceae</taxon>
        <taxon>Methanoregula</taxon>
    </lineage>
</organism>
<evidence type="ECO:0000313" key="10">
    <source>
        <dbReference type="EMBL" id="ABS56851.1"/>
    </source>
</evidence>
<dbReference type="REBASE" id="15910">
    <property type="entry name" value="M.Mbo6A8ORF2337P"/>
</dbReference>
<dbReference type="CDD" id="cd02440">
    <property type="entry name" value="AdoMet_MTases"/>
    <property type="match status" value="2"/>
</dbReference>
<dbReference type="HOGENOM" id="CLU_024927_2_2_2"/>
<dbReference type="eggNOG" id="arCOG00115">
    <property type="taxonomic scope" value="Archaea"/>
</dbReference>
<keyword evidence="5 8" id="KW-0680">Restriction system</keyword>
<reference evidence="11" key="1">
    <citation type="journal article" date="2015" name="Microbiology">
        <title>Genome of Methanoregula boonei 6A8 reveals adaptations to oligotrophic peatland environments.</title>
        <authorList>
            <person name="Braeuer S."/>
            <person name="Cadillo-Quiroz H."/>
            <person name="Kyrpides N."/>
            <person name="Woyke T."/>
            <person name="Goodwin L."/>
            <person name="Detter C."/>
            <person name="Podell S."/>
            <person name="Yavitt J.B."/>
            <person name="Zinder S.H."/>
        </authorList>
    </citation>
    <scope>NUCLEOTIDE SEQUENCE [LARGE SCALE GENOMIC DNA]</scope>
    <source>
        <strain evidence="11">DSM 21154 / JCM 14090 / 6A8</strain>
    </source>
</reference>
<dbReference type="GeneID" id="5411030"/>
<dbReference type="KEGG" id="mbn:Mboo_2337"/>
<evidence type="ECO:0000256" key="3">
    <source>
        <dbReference type="ARBA" id="ARBA00022679"/>
    </source>
</evidence>
<evidence type="ECO:0000313" key="11">
    <source>
        <dbReference type="Proteomes" id="UP000002408"/>
    </source>
</evidence>
<dbReference type="GO" id="GO:0015667">
    <property type="term" value="F:site-specific DNA-methyltransferase (cytosine-N4-specific) activity"/>
    <property type="evidence" value="ECO:0007669"/>
    <property type="project" value="UniProtKB-EC"/>
</dbReference>
<dbReference type="PRINTS" id="PR00508">
    <property type="entry name" value="S21N4MTFRASE"/>
</dbReference>
<dbReference type="GO" id="GO:0008170">
    <property type="term" value="F:N-methyltransferase activity"/>
    <property type="evidence" value="ECO:0007669"/>
    <property type="project" value="InterPro"/>
</dbReference>
<dbReference type="GO" id="GO:0009007">
    <property type="term" value="F:site-specific DNA-methyltransferase (adenine-specific) activity"/>
    <property type="evidence" value="ECO:0007669"/>
    <property type="project" value="TreeGrafter"/>
</dbReference>
<keyword evidence="6" id="KW-0238">DNA-binding</keyword>
<accession>A7IAU0</accession>
<dbReference type="RefSeq" id="WP_012107912.1">
    <property type="nucleotide sequence ID" value="NC_009712.1"/>
</dbReference>
<dbReference type="GO" id="GO:0009307">
    <property type="term" value="P:DNA restriction-modification system"/>
    <property type="evidence" value="ECO:0007669"/>
    <property type="project" value="UniProtKB-KW"/>
</dbReference>
<dbReference type="InterPro" id="IPR029063">
    <property type="entry name" value="SAM-dependent_MTases_sf"/>
</dbReference>
<proteinExistence type="inferred from homology"/>
<dbReference type="PANTHER" id="PTHR13370:SF3">
    <property type="entry name" value="TRNA (GUANINE(10)-N2)-METHYLTRANSFERASE HOMOLOG"/>
    <property type="match status" value="1"/>
</dbReference>
<protein>
    <recommendedName>
        <fullName evidence="8">Type II methyltransferase</fullName>
        <ecNumber evidence="8">2.1.1.113</ecNumber>
    </recommendedName>
    <alternativeName>
        <fullName evidence="8">N-4 cytosine-specific methyltransferase</fullName>
    </alternativeName>
</protein>
<dbReference type="EC" id="2.1.1.113" evidence="8"/>
<dbReference type="SUPFAM" id="SSF53335">
    <property type="entry name" value="S-adenosyl-L-methionine-dependent methyltransferases"/>
    <property type="match status" value="1"/>
</dbReference>
<dbReference type="Proteomes" id="UP000002408">
    <property type="component" value="Chromosome"/>
</dbReference>
<comment type="similarity">
    <text evidence="1">Belongs to the N(4)/N(6)-methyltransferase family. N(4) subfamily.</text>
</comment>
<dbReference type="PROSITE" id="PS00093">
    <property type="entry name" value="N4_MTASE"/>
    <property type="match status" value="1"/>
</dbReference>
<evidence type="ECO:0000256" key="5">
    <source>
        <dbReference type="ARBA" id="ARBA00022747"/>
    </source>
</evidence>
<dbReference type="Gene3D" id="3.40.50.150">
    <property type="entry name" value="Vaccinia Virus protein VP39"/>
    <property type="match status" value="1"/>
</dbReference>
<dbReference type="InterPro" id="IPR002941">
    <property type="entry name" value="DNA_methylase_N4/N6"/>
</dbReference>
<evidence type="ECO:0000256" key="2">
    <source>
        <dbReference type="ARBA" id="ARBA00022603"/>
    </source>
</evidence>
<comment type="catalytic activity">
    <reaction evidence="7 8">
        <text>a 2'-deoxycytidine in DNA + S-adenosyl-L-methionine = an N(4)-methyl-2'-deoxycytidine in DNA + S-adenosyl-L-homocysteine + H(+)</text>
        <dbReference type="Rhea" id="RHEA:16857"/>
        <dbReference type="Rhea" id="RHEA-COMP:11369"/>
        <dbReference type="Rhea" id="RHEA-COMP:13674"/>
        <dbReference type="ChEBI" id="CHEBI:15378"/>
        <dbReference type="ChEBI" id="CHEBI:57856"/>
        <dbReference type="ChEBI" id="CHEBI:59789"/>
        <dbReference type="ChEBI" id="CHEBI:85452"/>
        <dbReference type="ChEBI" id="CHEBI:137933"/>
        <dbReference type="EC" id="2.1.1.113"/>
    </reaction>
</comment>
<dbReference type="InterPro" id="IPR001091">
    <property type="entry name" value="RM_Methyltransferase"/>
</dbReference>
<dbReference type="GO" id="GO:0032259">
    <property type="term" value="P:methylation"/>
    <property type="evidence" value="ECO:0007669"/>
    <property type="project" value="UniProtKB-KW"/>
</dbReference>
<dbReference type="Pfam" id="PF01555">
    <property type="entry name" value="N6_N4_Mtase"/>
    <property type="match status" value="1"/>
</dbReference>
<name>A7IAU0_METB6</name>
<dbReference type="EMBL" id="CP000780">
    <property type="protein sequence ID" value="ABS56851.1"/>
    <property type="molecule type" value="Genomic_DNA"/>
</dbReference>
<dbReference type="AlphaFoldDB" id="A7IAU0"/>
<evidence type="ECO:0000256" key="7">
    <source>
        <dbReference type="ARBA" id="ARBA00049120"/>
    </source>
</evidence>
<dbReference type="OrthoDB" id="38200at2157"/>
<keyword evidence="3" id="KW-0808">Transferase</keyword>
<keyword evidence="4 8" id="KW-0949">S-adenosyl-L-methionine</keyword>
<keyword evidence="2 8" id="KW-0489">Methyltransferase</keyword>
<dbReference type="GO" id="GO:0005737">
    <property type="term" value="C:cytoplasm"/>
    <property type="evidence" value="ECO:0007669"/>
    <property type="project" value="TreeGrafter"/>
</dbReference>
<dbReference type="STRING" id="456442.Mboo_2337"/>
<evidence type="ECO:0000256" key="8">
    <source>
        <dbReference type="RuleBase" id="RU362026"/>
    </source>
</evidence>
<dbReference type="PANTHER" id="PTHR13370">
    <property type="entry name" value="RNA METHYLASE-RELATED"/>
    <property type="match status" value="1"/>
</dbReference>
<evidence type="ECO:0000256" key="4">
    <source>
        <dbReference type="ARBA" id="ARBA00022691"/>
    </source>
</evidence>
<dbReference type="GO" id="GO:0003677">
    <property type="term" value="F:DNA binding"/>
    <property type="evidence" value="ECO:0007669"/>
    <property type="project" value="UniProtKB-KW"/>
</dbReference>
<gene>
    <name evidence="10" type="ordered locus">Mboo_2337</name>
</gene>
<evidence type="ECO:0000259" key="9">
    <source>
        <dbReference type="Pfam" id="PF01555"/>
    </source>
</evidence>
<evidence type="ECO:0000256" key="1">
    <source>
        <dbReference type="ARBA" id="ARBA00010203"/>
    </source>
</evidence>